<dbReference type="Proteomes" id="UP000013877">
    <property type="component" value="Unassembled WGS sequence"/>
</dbReference>
<evidence type="ECO:0000313" key="4">
    <source>
        <dbReference type="Proteomes" id="UP000014158"/>
    </source>
</evidence>
<evidence type="ECO:0000313" key="1">
    <source>
        <dbReference type="EMBL" id="EOH76182.1"/>
    </source>
</evidence>
<dbReference type="Proteomes" id="UP000014158">
    <property type="component" value="Unassembled WGS sequence"/>
</dbReference>
<reference evidence="2 4" key="2">
    <citation type="submission" date="2013-03" db="EMBL/GenBank/DDBJ databases">
        <title>The Genome Sequence of Enterococcus raffinosus ATCC_49464 (PacBio/Illumina hybrid assembly).</title>
        <authorList>
            <consortium name="The Broad Institute Genomics Platform"/>
            <consortium name="The Broad Institute Genome Sequencing Center for Infectious Disease"/>
            <person name="Earl A."/>
            <person name="Russ C."/>
            <person name="Gilmore M."/>
            <person name="Surin D."/>
            <person name="Walker B."/>
            <person name="Young S."/>
            <person name="Zeng Q."/>
            <person name="Gargeya S."/>
            <person name="Fitzgerald M."/>
            <person name="Haas B."/>
            <person name="Abouelleil A."/>
            <person name="Allen A.W."/>
            <person name="Alvarado L."/>
            <person name="Arachchi H.M."/>
            <person name="Berlin A.M."/>
            <person name="Chapman S.B."/>
            <person name="Gainer-Dewar J."/>
            <person name="Goldberg J."/>
            <person name="Griggs A."/>
            <person name="Gujja S."/>
            <person name="Hansen M."/>
            <person name="Howarth C."/>
            <person name="Imamovic A."/>
            <person name="Ireland A."/>
            <person name="Larimer J."/>
            <person name="McCowan C."/>
            <person name="Murphy C."/>
            <person name="Pearson M."/>
            <person name="Poon T.W."/>
            <person name="Priest M."/>
            <person name="Roberts A."/>
            <person name="Saif S."/>
            <person name="Shea T."/>
            <person name="Sisk P."/>
            <person name="Sykes S."/>
            <person name="Wortman J."/>
            <person name="Nusbaum C."/>
            <person name="Birren B."/>
        </authorList>
    </citation>
    <scope>NUCLEOTIDE SEQUENCE [LARGE SCALE GENOMIC DNA]</scope>
    <source>
        <strain evidence="2 4">ATCC 49464</strain>
    </source>
</reference>
<dbReference type="AlphaFoldDB" id="R2NVW3"/>
<organism evidence="1 3">
    <name type="scientific">Enterococcus raffinosus ATCC 49464</name>
    <dbReference type="NCBI Taxonomy" id="1158602"/>
    <lineage>
        <taxon>Bacteria</taxon>
        <taxon>Bacillati</taxon>
        <taxon>Bacillota</taxon>
        <taxon>Bacilli</taxon>
        <taxon>Lactobacillales</taxon>
        <taxon>Enterococcaceae</taxon>
        <taxon>Enterococcus</taxon>
    </lineage>
</organism>
<dbReference type="PATRIC" id="fig|1158602.3.peg.3030"/>
<gene>
    <name evidence="2" type="ORF">I590_02974</name>
    <name evidence="1" type="ORF">UAK_03031</name>
</gene>
<proteinExistence type="predicted"/>
<sequence>MNKQEIIDYLKGQTEWSGNHHYILVNKSELISMIEDLDELEFKNYLRDIKSQIDYLRIQGPGKVKSLRMLENMVDNMLTGYWSSTSIRTEKVKVPKCVGELLDYYRNSTDVDLLALLITFKDWYCRKDKAGENENAIDWLVKHPEKYMRAWLDGYEVEEGPKYRVLFPCDKRKTGHQFSYLMEDGIQCYCSNLETIPELTESTIKSIDERYWPFAVPVEKV</sequence>
<dbReference type="HOGENOM" id="CLU_108878_1_0_9"/>
<dbReference type="InterPro" id="IPR012865">
    <property type="entry name" value="DUF1642"/>
</dbReference>
<evidence type="ECO:0000313" key="3">
    <source>
        <dbReference type="Proteomes" id="UP000013877"/>
    </source>
</evidence>
<protein>
    <recommendedName>
        <fullName evidence="5">DUF1642 domain-containing protein</fullName>
    </recommendedName>
</protein>
<dbReference type="EMBL" id="ASWF01000003">
    <property type="protein sequence ID" value="EOT76149.1"/>
    <property type="molecule type" value="Genomic_DNA"/>
</dbReference>
<dbReference type="EMBL" id="AJAL01000015">
    <property type="protein sequence ID" value="EOH76182.1"/>
    <property type="molecule type" value="Genomic_DNA"/>
</dbReference>
<comment type="caution">
    <text evidence="1">The sequence shown here is derived from an EMBL/GenBank/DDBJ whole genome shotgun (WGS) entry which is preliminary data.</text>
</comment>
<keyword evidence="4" id="KW-1185">Reference proteome</keyword>
<dbReference type="Pfam" id="PF07852">
    <property type="entry name" value="DUF1642"/>
    <property type="match status" value="1"/>
</dbReference>
<accession>R2NVW3</accession>
<evidence type="ECO:0000313" key="2">
    <source>
        <dbReference type="EMBL" id="EOT76149.1"/>
    </source>
</evidence>
<dbReference type="eggNOG" id="ENOG5033F4A">
    <property type="taxonomic scope" value="Bacteria"/>
</dbReference>
<evidence type="ECO:0008006" key="5">
    <source>
        <dbReference type="Google" id="ProtNLM"/>
    </source>
</evidence>
<reference evidence="1 3" key="1">
    <citation type="submission" date="2013-02" db="EMBL/GenBank/DDBJ databases">
        <title>The Genome Sequence of Enterococcus raffinosus ATCC_49464.</title>
        <authorList>
            <consortium name="The Broad Institute Genome Sequencing Platform"/>
            <consortium name="The Broad Institute Genome Sequencing Center for Infectious Disease"/>
            <person name="Earl A.M."/>
            <person name="Gilmore M.S."/>
            <person name="Lebreton F."/>
            <person name="Walker B."/>
            <person name="Young S.K."/>
            <person name="Zeng Q."/>
            <person name="Gargeya S."/>
            <person name="Fitzgerald M."/>
            <person name="Haas B."/>
            <person name="Abouelleil A."/>
            <person name="Alvarado L."/>
            <person name="Arachchi H.M."/>
            <person name="Berlin A.M."/>
            <person name="Chapman S.B."/>
            <person name="Dewar J."/>
            <person name="Goldberg J."/>
            <person name="Griggs A."/>
            <person name="Gujja S."/>
            <person name="Hansen M."/>
            <person name="Howarth C."/>
            <person name="Imamovic A."/>
            <person name="Larimer J."/>
            <person name="McCowan C."/>
            <person name="Murphy C."/>
            <person name="Neiman D."/>
            <person name="Pearson M."/>
            <person name="Priest M."/>
            <person name="Roberts A."/>
            <person name="Saif S."/>
            <person name="Shea T."/>
            <person name="Sisk P."/>
            <person name="Sykes S."/>
            <person name="Wortman J."/>
            <person name="Nusbaum C."/>
            <person name="Birren B."/>
        </authorList>
    </citation>
    <scope>NUCLEOTIDE SEQUENCE [LARGE SCALE GENOMIC DNA]</scope>
    <source>
        <strain evidence="1 3">ATCC 49464</strain>
    </source>
</reference>
<name>R2NVW3_9ENTE</name>
<dbReference type="RefSeq" id="WP_010746231.1">
    <property type="nucleotide sequence ID" value="NZ_ASWF01000003.1"/>
</dbReference>